<dbReference type="FunFam" id="2.60.120.200:FF:000199">
    <property type="entry name" value="Hydroxyproline O-galactosyltransferase GALT4"/>
    <property type="match status" value="1"/>
</dbReference>
<dbReference type="GO" id="GO:0030246">
    <property type="term" value="F:carbohydrate binding"/>
    <property type="evidence" value="ECO:0007669"/>
    <property type="project" value="InterPro"/>
</dbReference>
<keyword evidence="13" id="KW-0464">Manganese</keyword>
<keyword evidence="5 18" id="KW-0328">Glycosyltransferase</keyword>
<dbReference type="Pfam" id="PF01762">
    <property type="entry name" value="Galactosyl_T"/>
    <property type="match status" value="1"/>
</dbReference>
<gene>
    <name evidence="18" type="ORF">ZOSMA_125G00550</name>
</gene>
<evidence type="ECO:0000256" key="13">
    <source>
        <dbReference type="ARBA" id="ARBA00023211"/>
    </source>
</evidence>
<dbReference type="InterPro" id="IPR001079">
    <property type="entry name" value="Galectin_CRD"/>
</dbReference>
<dbReference type="InterPro" id="IPR013320">
    <property type="entry name" value="ConA-like_dom_sf"/>
</dbReference>
<dbReference type="Gene3D" id="2.60.120.200">
    <property type="match status" value="1"/>
</dbReference>
<dbReference type="UniPathway" id="UPA00378"/>
<evidence type="ECO:0000259" key="17">
    <source>
        <dbReference type="PROSITE" id="PS51304"/>
    </source>
</evidence>
<name>A0A0K9Q242_ZOSMR</name>
<dbReference type="GO" id="GO:0010405">
    <property type="term" value="P:arabinogalactan protein metabolic process"/>
    <property type="evidence" value="ECO:0007669"/>
    <property type="project" value="UniProtKB-ARBA"/>
</dbReference>
<comment type="cofactor">
    <cofactor evidence="1">
        <name>Mn(2+)</name>
        <dbReference type="ChEBI" id="CHEBI:29035"/>
    </cofactor>
</comment>
<evidence type="ECO:0000313" key="18">
    <source>
        <dbReference type="EMBL" id="KMZ74592.1"/>
    </source>
</evidence>
<evidence type="ECO:0000256" key="3">
    <source>
        <dbReference type="ARBA" id="ARBA00004922"/>
    </source>
</evidence>
<evidence type="ECO:0000256" key="9">
    <source>
        <dbReference type="ARBA" id="ARBA00022989"/>
    </source>
</evidence>
<comment type="pathway">
    <text evidence="3">Protein modification; protein glycosylation.</text>
</comment>
<dbReference type="FunFam" id="2.60.120.200:FF:000071">
    <property type="entry name" value="Hydroxyproline O-galactosyltransferase GALT2"/>
    <property type="match status" value="1"/>
</dbReference>
<dbReference type="Gene3D" id="3.90.550.50">
    <property type="match status" value="1"/>
</dbReference>
<accession>A0A0K9Q242</accession>
<evidence type="ECO:0000256" key="8">
    <source>
        <dbReference type="ARBA" id="ARBA00022968"/>
    </source>
</evidence>
<dbReference type="PANTHER" id="PTHR11214:SF286">
    <property type="entry name" value="HYDROXYPROLINE O-GALACTOSYLTRANSFERASE GALT4"/>
    <property type="match status" value="1"/>
</dbReference>
<evidence type="ECO:0000256" key="4">
    <source>
        <dbReference type="ARBA" id="ARBA00008661"/>
    </source>
</evidence>
<evidence type="ECO:0000256" key="7">
    <source>
        <dbReference type="ARBA" id="ARBA00022692"/>
    </source>
</evidence>
<evidence type="ECO:0000256" key="14">
    <source>
        <dbReference type="ARBA" id="ARBA00059439"/>
    </source>
</evidence>
<feature type="domain" description="Galectin" evidence="17">
    <location>
        <begin position="202"/>
        <end position="412"/>
    </location>
</feature>
<dbReference type="EMBL" id="LFYR01000277">
    <property type="protein sequence ID" value="KMZ74592.1"/>
    <property type="molecule type" value="Genomic_DNA"/>
</dbReference>
<evidence type="ECO:0000256" key="12">
    <source>
        <dbReference type="ARBA" id="ARBA00023180"/>
    </source>
</evidence>
<dbReference type="OMA" id="ARHAWFE"/>
<proteinExistence type="inferred from homology"/>
<keyword evidence="9 16" id="KW-1133">Transmembrane helix</keyword>
<evidence type="ECO:0000256" key="6">
    <source>
        <dbReference type="ARBA" id="ARBA00022679"/>
    </source>
</evidence>
<comment type="caution">
    <text evidence="18">The sequence shown here is derived from an EMBL/GenBank/DDBJ whole genome shotgun (WGS) entry which is preliminary data.</text>
</comment>
<dbReference type="STRING" id="29655.A0A0K9Q242"/>
<evidence type="ECO:0000256" key="15">
    <source>
        <dbReference type="SAM" id="MobiDB-lite"/>
    </source>
</evidence>
<dbReference type="SUPFAM" id="SSF49899">
    <property type="entry name" value="Concanavalin A-like lectins/glucanases"/>
    <property type="match status" value="1"/>
</dbReference>
<feature type="region of interest" description="Disordered" evidence="15">
    <location>
        <begin position="164"/>
        <end position="186"/>
    </location>
</feature>
<evidence type="ECO:0000313" key="19">
    <source>
        <dbReference type="Proteomes" id="UP000036987"/>
    </source>
</evidence>
<dbReference type="OrthoDB" id="2139606at2759"/>
<dbReference type="Pfam" id="PF00337">
    <property type="entry name" value="Gal-bind_lectin"/>
    <property type="match status" value="1"/>
</dbReference>
<keyword evidence="6 18" id="KW-0808">Transferase</keyword>
<organism evidence="18 19">
    <name type="scientific">Zostera marina</name>
    <name type="common">Eelgrass</name>
    <dbReference type="NCBI Taxonomy" id="29655"/>
    <lineage>
        <taxon>Eukaryota</taxon>
        <taxon>Viridiplantae</taxon>
        <taxon>Streptophyta</taxon>
        <taxon>Embryophyta</taxon>
        <taxon>Tracheophyta</taxon>
        <taxon>Spermatophyta</taxon>
        <taxon>Magnoliopsida</taxon>
        <taxon>Liliopsida</taxon>
        <taxon>Zosteraceae</taxon>
        <taxon>Zostera</taxon>
    </lineage>
</organism>
<keyword evidence="8" id="KW-0735">Signal-anchor</keyword>
<dbReference type="Proteomes" id="UP000036987">
    <property type="component" value="Unassembled WGS sequence"/>
</dbReference>
<evidence type="ECO:0000256" key="16">
    <source>
        <dbReference type="SAM" id="Phobius"/>
    </source>
</evidence>
<comment type="similarity">
    <text evidence="4">Belongs to the glycosyltransferase 31 family.</text>
</comment>
<evidence type="ECO:0000256" key="11">
    <source>
        <dbReference type="ARBA" id="ARBA00023136"/>
    </source>
</evidence>
<dbReference type="GO" id="GO:0000139">
    <property type="term" value="C:Golgi membrane"/>
    <property type="evidence" value="ECO:0000318"/>
    <property type="project" value="GO_Central"/>
</dbReference>
<comment type="subcellular location">
    <subcellularLocation>
        <location evidence="2">Golgi apparatus membrane</location>
        <topology evidence="2">Single-pass type II membrane protein</topology>
    </subcellularLocation>
</comment>
<feature type="transmembrane region" description="Helical" evidence="16">
    <location>
        <begin position="12"/>
        <end position="34"/>
    </location>
</feature>
<evidence type="ECO:0000256" key="1">
    <source>
        <dbReference type="ARBA" id="ARBA00001936"/>
    </source>
</evidence>
<reference evidence="19" key="1">
    <citation type="journal article" date="2016" name="Nature">
        <title>The genome of the seagrass Zostera marina reveals angiosperm adaptation to the sea.</title>
        <authorList>
            <person name="Olsen J.L."/>
            <person name="Rouze P."/>
            <person name="Verhelst B."/>
            <person name="Lin Y.-C."/>
            <person name="Bayer T."/>
            <person name="Collen J."/>
            <person name="Dattolo E."/>
            <person name="De Paoli E."/>
            <person name="Dittami S."/>
            <person name="Maumus F."/>
            <person name="Michel G."/>
            <person name="Kersting A."/>
            <person name="Lauritano C."/>
            <person name="Lohaus R."/>
            <person name="Toepel M."/>
            <person name="Tonon T."/>
            <person name="Vanneste K."/>
            <person name="Amirebrahimi M."/>
            <person name="Brakel J."/>
            <person name="Bostroem C."/>
            <person name="Chovatia M."/>
            <person name="Grimwood J."/>
            <person name="Jenkins J.W."/>
            <person name="Jueterbock A."/>
            <person name="Mraz A."/>
            <person name="Stam W.T."/>
            <person name="Tice H."/>
            <person name="Bornberg-Bauer E."/>
            <person name="Green P.J."/>
            <person name="Pearson G.A."/>
            <person name="Procaccini G."/>
            <person name="Duarte C.M."/>
            <person name="Schmutz J."/>
            <person name="Reusch T.B.H."/>
            <person name="Van de Peer Y."/>
        </authorList>
    </citation>
    <scope>NUCLEOTIDE SEQUENCE [LARGE SCALE GENOMIC DNA]</scope>
    <source>
        <strain evidence="19">cv. Finnish</strain>
    </source>
</reference>
<evidence type="ECO:0000256" key="10">
    <source>
        <dbReference type="ARBA" id="ARBA00023034"/>
    </source>
</evidence>
<keyword evidence="7 16" id="KW-0812">Transmembrane</keyword>
<keyword evidence="10" id="KW-0333">Golgi apparatus</keyword>
<dbReference type="AlphaFoldDB" id="A0A0K9Q242"/>
<dbReference type="InterPro" id="IPR002659">
    <property type="entry name" value="Glyco_trans_31"/>
</dbReference>
<keyword evidence="12" id="KW-0325">Glycoprotein</keyword>
<feature type="compositionally biased region" description="Basic and acidic residues" evidence="15">
    <location>
        <begin position="164"/>
        <end position="177"/>
    </location>
</feature>
<evidence type="ECO:0000256" key="5">
    <source>
        <dbReference type="ARBA" id="ARBA00022676"/>
    </source>
</evidence>
<dbReference type="PROSITE" id="PS51304">
    <property type="entry name" value="GALECTIN"/>
    <property type="match status" value="1"/>
</dbReference>
<evidence type="ECO:0000256" key="2">
    <source>
        <dbReference type="ARBA" id="ARBA00004323"/>
    </source>
</evidence>
<dbReference type="CDD" id="cd00070">
    <property type="entry name" value="GLECT"/>
    <property type="match status" value="1"/>
</dbReference>
<dbReference type="SMART" id="SM00908">
    <property type="entry name" value="Gal-bind_lectin"/>
    <property type="match status" value="1"/>
</dbReference>
<dbReference type="PANTHER" id="PTHR11214">
    <property type="entry name" value="BETA-1,3-N-ACETYLGLUCOSAMINYLTRANSFERASE"/>
    <property type="match status" value="1"/>
</dbReference>
<keyword evidence="11 16" id="KW-0472">Membrane</keyword>
<sequence length="691" mass="78129">MDPFISISHQRSFQALLAVSFIYIFVIYQMPFFLDQIVFQPSSFSSPSSSSSSSSSSHSSSSSSSSLSSSRKLITDALPLSLPLKEEPLIVSTPFRPSKVSFRDAPLASAAPTPSLPQRQNHRHALQVSGLAFRDISVTGAFSELHMVAKAAWKAGRKVFSELEAMKPEEERDDKRSPKNQTTEKCPHSIVMSGTEFLENDKIVVLPCGLTLGSHITLVARPYKAHPEYDPKISVPVEGDQATMVSQFMMELQGLKTVDGEEPPRILHFNPRLKGDWSGKPAIELNTCYRMQWGSAQRCEGWKARADEESVDGLVKCEKWIRDDNSRSEESKTTWWLNRLIGRKEKVPIDWPYPFMEEKLFVLTLSAGLEGYHVNVDGRHVTSFPYRTGFVLEDATGLSLNGDIDLHSVFAGSLPTTHPSFSPKGHLEMLSQWQAAPLPEGPIDLFIGILSAGNHFAERMAVRKSWMQIVAKSPNMVARFFVAMHGRKEINVELKREAEFFNDIVIVPFMDSYDLVVMKTVAICEYGVHAVSAKYIMKCDDDTFVKADSVMSKVKKVRNGGRSLYVGNINYYHKPLRHGKWAVTYEEWPEEDYPPYANGPGYILSSDIAHFIVSEFERHTLRLFKMEDVSMGMWIDQFNATKPVQYVHDLKFCQFGCINGYLTAHYQSPRQMLCMWERVKLGKVQCCNVRR</sequence>
<keyword evidence="19" id="KW-1185">Reference proteome</keyword>
<dbReference type="GO" id="GO:1990714">
    <property type="term" value="F:hydroxyproline O-galactosyltransferase activity"/>
    <property type="evidence" value="ECO:0000318"/>
    <property type="project" value="GO_Central"/>
</dbReference>
<protein>
    <submittedName>
        <fullName evidence="18">N-glycan beta-1,3-galactosyltransferase, family GT31</fullName>
    </submittedName>
</protein>
<comment type="function">
    <text evidence="14">Possesses hydroxyproline O-galactosyltransferase activity. Transfers galactose from UDP-galactose to hydroxyproline residues in the arabinogalactan proteins (AGPs). Is specific for AGPs containing non-contiguous peptidyl hydroxyproline residues. Utilizes UDP-galactose solely as sugar donor. The addition of galactose onto the peptidyl hydroxyproline residues in AGP core proteins represents the first committed step in arabinogalactan polysaccharide addition. AGP glycans play essential roles in both vegetative and reproductive plant growth.</text>
</comment>
<dbReference type="FunFam" id="3.90.550.50:FF:000005">
    <property type="entry name" value="Hydroxyproline O-galactosyltransferase"/>
    <property type="match status" value="1"/>
</dbReference>